<dbReference type="Pfam" id="PF13561">
    <property type="entry name" value="adh_short_C2"/>
    <property type="match status" value="1"/>
</dbReference>
<dbReference type="EMBL" id="PTJC01000009">
    <property type="protein sequence ID" value="PPK84130.1"/>
    <property type="molecule type" value="Genomic_DNA"/>
</dbReference>
<evidence type="ECO:0000313" key="2">
    <source>
        <dbReference type="EMBL" id="PPK84130.1"/>
    </source>
</evidence>
<proteinExistence type="inferred from homology"/>
<comment type="similarity">
    <text evidence="1">Belongs to the short-chain dehydrogenases/reductases (SDR) family.</text>
</comment>
<comment type="caution">
    <text evidence="2">The sequence shown here is derived from an EMBL/GenBank/DDBJ whole genome shotgun (WGS) entry which is preliminary data.</text>
</comment>
<dbReference type="PANTHER" id="PTHR42879:SF6">
    <property type="entry name" value="NADPH-DEPENDENT REDUCTASE BACG"/>
    <property type="match status" value="1"/>
</dbReference>
<dbReference type="RefSeq" id="WP_104421836.1">
    <property type="nucleotide sequence ID" value="NZ_PTJC01000009.1"/>
</dbReference>
<protein>
    <submittedName>
        <fullName evidence="2">3-oxoacyl-[acyl-carrier protein] reductase</fullName>
    </submittedName>
</protein>
<keyword evidence="3" id="KW-1185">Reference proteome</keyword>
<dbReference type="InterPro" id="IPR036291">
    <property type="entry name" value="NAD(P)-bd_dom_sf"/>
</dbReference>
<dbReference type="InterPro" id="IPR050259">
    <property type="entry name" value="SDR"/>
</dbReference>
<evidence type="ECO:0000313" key="3">
    <source>
        <dbReference type="Proteomes" id="UP000237662"/>
    </source>
</evidence>
<dbReference type="AlphaFoldDB" id="A0A2S6I022"/>
<gene>
    <name evidence="2" type="ORF">CLV84_4281</name>
</gene>
<dbReference type="OrthoDB" id="9804774at2"/>
<organism evidence="2 3">
    <name type="scientific">Neolewinella xylanilytica</name>
    <dbReference type="NCBI Taxonomy" id="1514080"/>
    <lineage>
        <taxon>Bacteria</taxon>
        <taxon>Pseudomonadati</taxon>
        <taxon>Bacteroidota</taxon>
        <taxon>Saprospiria</taxon>
        <taxon>Saprospirales</taxon>
        <taxon>Lewinellaceae</taxon>
        <taxon>Neolewinella</taxon>
    </lineage>
</organism>
<dbReference type="SUPFAM" id="SSF51735">
    <property type="entry name" value="NAD(P)-binding Rossmann-fold domains"/>
    <property type="match status" value="1"/>
</dbReference>
<dbReference type="Gene3D" id="3.40.50.720">
    <property type="entry name" value="NAD(P)-binding Rossmann-like Domain"/>
    <property type="match status" value="1"/>
</dbReference>
<dbReference type="InterPro" id="IPR002347">
    <property type="entry name" value="SDR_fam"/>
</dbReference>
<evidence type="ECO:0000256" key="1">
    <source>
        <dbReference type="ARBA" id="ARBA00006484"/>
    </source>
</evidence>
<dbReference type="Proteomes" id="UP000237662">
    <property type="component" value="Unassembled WGS sequence"/>
</dbReference>
<accession>A0A2S6I022</accession>
<dbReference type="PANTHER" id="PTHR42879">
    <property type="entry name" value="3-OXOACYL-(ACYL-CARRIER-PROTEIN) REDUCTASE"/>
    <property type="match status" value="1"/>
</dbReference>
<name>A0A2S6I022_9BACT</name>
<reference evidence="2 3" key="1">
    <citation type="submission" date="2018-02" db="EMBL/GenBank/DDBJ databases">
        <title>Genomic Encyclopedia of Archaeal and Bacterial Type Strains, Phase II (KMG-II): from individual species to whole genera.</title>
        <authorList>
            <person name="Goeker M."/>
        </authorList>
    </citation>
    <scope>NUCLEOTIDE SEQUENCE [LARGE SCALE GENOMIC DNA]</scope>
    <source>
        <strain evidence="2 3">DSM 29526</strain>
    </source>
</reference>
<dbReference type="PRINTS" id="PR00081">
    <property type="entry name" value="GDHRDH"/>
</dbReference>
<sequence>MEVRLADNVIAVGGATSGLGLAITERLIEEGAIVLGFARSRDKLKALATKHGDRFISHPADTQDNIAVRKLGEAMIDYKIAGCVFNTGGPPTGSVSELSMQDWDTAYASTLRWKIALTGHLLPMFRKRKSGKLLYLESVSIKQPIDNLVLSNTMRAAVAGFVKTLSREEGENGIRANILAPGYHATSRITAVLDKAAQLKDASRETVEKEFLAGVPTGKMGNPDDFAAMAAFLLSPLAEYITGQTISVDGGLVRHITG</sequence>